<accession>A0A368WBF3</accession>
<name>A0A368WBF3_9BACL</name>
<dbReference type="OrthoDB" id="9152702at2"/>
<feature type="domain" description="GIY-YIG" evidence="1">
    <location>
        <begin position="15"/>
        <end position="99"/>
    </location>
</feature>
<reference evidence="2 3" key="1">
    <citation type="submission" date="2018-07" db="EMBL/GenBank/DDBJ databases">
        <title>Genomic Encyclopedia of Type Strains, Phase III (KMG-III): the genomes of soil and plant-associated and newly described type strains.</title>
        <authorList>
            <person name="Whitman W."/>
        </authorList>
    </citation>
    <scope>NUCLEOTIDE SEQUENCE [LARGE SCALE GENOMIC DNA]</scope>
    <source>
        <strain evidence="2 3">CECT 7506</strain>
    </source>
</reference>
<dbReference type="CDD" id="cd00719">
    <property type="entry name" value="GIY-YIG_SF"/>
    <property type="match status" value="1"/>
</dbReference>
<dbReference type="InterPro" id="IPR035901">
    <property type="entry name" value="GIY-YIG_endonuc_sf"/>
</dbReference>
<dbReference type="Pfam" id="PF01541">
    <property type="entry name" value="GIY-YIG"/>
    <property type="match status" value="1"/>
</dbReference>
<dbReference type="SUPFAM" id="SSF82771">
    <property type="entry name" value="GIY-YIG endonuclease"/>
    <property type="match status" value="1"/>
</dbReference>
<keyword evidence="3" id="KW-1185">Reference proteome</keyword>
<dbReference type="EMBL" id="QPJD01000001">
    <property type="protein sequence ID" value="RCW52068.1"/>
    <property type="molecule type" value="Genomic_DNA"/>
</dbReference>
<evidence type="ECO:0000313" key="3">
    <source>
        <dbReference type="Proteomes" id="UP000252415"/>
    </source>
</evidence>
<dbReference type="Proteomes" id="UP000252415">
    <property type="component" value="Unassembled WGS sequence"/>
</dbReference>
<dbReference type="PROSITE" id="PS50164">
    <property type="entry name" value="GIY_YIG"/>
    <property type="match status" value="1"/>
</dbReference>
<gene>
    <name evidence="2" type="ORF">DFP97_101414</name>
</gene>
<organism evidence="2 3">
    <name type="scientific">Paenibacillus prosopidis</name>
    <dbReference type="NCBI Taxonomy" id="630520"/>
    <lineage>
        <taxon>Bacteria</taxon>
        <taxon>Bacillati</taxon>
        <taxon>Bacillota</taxon>
        <taxon>Bacilli</taxon>
        <taxon>Bacillales</taxon>
        <taxon>Paenibacillaceae</taxon>
        <taxon>Paenibacillus</taxon>
    </lineage>
</organism>
<evidence type="ECO:0000259" key="1">
    <source>
        <dbReference type="PROSITE" id="PS50164"/>
    </source>
</evidence>
<dbReference type="InterPro" id="IPR000305">
    <property type="entry name" value="GIY-YIG_endonuc"/>
</dbReference>
<sequence length="179" mass="21043">MSQTFRDRAARNIPNYIGIYALCDLDNVPIYVGQSEDGVRTRVRRHITSARSDIIANRQVDVWEIAYVRCWEVDDISELDDLEEKLYHHYNDISPLMNGTIPSRPVDLESFIVPEFQMIAIMPDEERENRKSPELRLPRQAQHFTALLDYYLVVKSNPQIKLSLNAHFSRLNKYFEELE</sequence>
<dbReference type="Gene3D" id="3.40.1440.10">
    <property type="entry name" value="GIY-YIG endonuclease"/>
    <property type="match status" value="1"/>
</dbReference>
<dbReference type="AlphaFoldDB" id="A0A368WBF3"/>
<protein>
    <submittedName>
        <fullName evidence="2">GIY-YIG catalytic domain-containing protein</fullName>
    </submittedName>
</protein>
<dbReference type="RefSeq" id="WP_114378284.1">
    <property type="nucleotide sequence ID" value="NZ_QPJD01000001.1"/>
</dbReference>
<proteinExistence type="predicted"/>
<evidence type="ECO:0000313" key="2">
    <source>
        <dbReference type="EMBL" id="RCW52068.1"/>
    </source>
</evidence>
<comment type="caution">
    <text evidence="2">The sequence shown here is derived from an EMBL/GenBank/DDBJ whole genome shotgun (WGS) entry which is preliminary data.</text>
</comment>